<evidence type="ECO:0000313" key="2">
    <source>
        <dbReference type="Proteomes" id="UP000789396"/>
    </source>
</evidence>
<protein>
    <submittedName>
        <fullName evidence="1">9943_t:CDS:1</fullName>
    </submittedName>
</protein>
<reference evidence="1" key="1">
    <citation type="submission" date="2021-06" db="EMBL/GenBank/DDBJ databases">
        <authorList>
            <person name="Kallberg Y."/>
            <person name="Tangrot J."/>
            <person name="Rosling A."/>
        </authorList>
    </citation>
    <scope>NUCLEOTIDE SEQUENCE</scope>
    <source>
        <strain evidence="1">IN212</strain>
    </source>
</reference>
<gene>
    <name evidence="1" type="ORF">RFULGI_LOCUS3433</name>
</gene>
<name>A0A9N9AAL3_9GLOM</name>
<dbReference type="Proteomes" id="UP000789396">
    <property type="component" value="Unassembled WGS sequence"/>
</dbReference>
<dbReference type="AlphaFoldDB" id="A0A9N9AAL3"/>
<organism evidence="1 2">
    <name type="scientific">Racocetra fulgida</name>
    <dbReference type="NCBI Taxonomy" id="60492"/>
    <lineage>
        <taxon>Eukaryota</taxon>
        <taxon>Fungi</taxon>
        <taxon>Fungi incertae sedis</taxon>
        <taxon>Mucoromycota</taxon>
        <taxon>Glomeromycotina</taxon>
        <taxon>Glomeromycetes</taxon>
        <taxon>Diversisporales</taxon>
        <taxon>Gigasporaceae</taxon>
        <taxon>Racocetra</taxon>
    </lineage>
</organism>
<dbReference type="EMBL" id="CAJVPZ010002995">
    <property type="protein sequence ID" value="CAG8522813.1"/>
    <property type="molecule type" value="Genomic_DNA"/>
</dbReference>
<proteinExistence type="predicted"/>
<evidence type="ECO:0000313" key="1">
    <source>
        <dbReference type="EMBL" id="CAG8522813.1"/>
    </source>
</evidence>
<accession>A0A9N9AAL3</accession>
<sequence>MQYYGVDLKIDKFDDIEEVQYLGSKVFRNTYKQNIILPPAPPLLVYHDLSQTLLRQSAYRWYQAKTHKDGTYKHFDEIYTVPSLQEQLCN</sequence>
<keyword evidence="2" id="KW-1185">Reference proteome</keyword>
<comment type="caution">
    <text evidence="1">The sequence shown here is derived from an EMBL/GenBank/DDBJ whole genome shotgun (WGS) entry which is preliminary data.</text>
</comment>